<evidence type="ECO:0000313" key="2">
    <source>
        <dbReference type="Proteomes" id="UP000075920"/>
    </source>
</evidence>
<dbReference type="EnsemblMetazoa" id="AMIN000680-RA">
    <property type="protein sequence ID" value="AMIN000680-PA"/>
    <property type="gene ID" value="AMIN000680"/>
</dbReference>
<reference evidence="1" key="2">
    <citation type="submission" date="2020-05" db="UniProtKB">
        <authorList>
            <consortium name="EnsemblMetazoa"/>
        </authorList>
    </citation>
    <scope>IDENTIFICATION</scope>
    <source>
        <strain evidence="1">MINIMUS1</strain>
    </source>
</reference>
<protein>
    <submittedName>
        <fullName evidence="1">Uncharacterized protein</fullName>
    </submittedName>
</protein>
<name>A0A182VRJ3_9DIPT</name>
<organism evidence="1 2">
    <name type="scientific">Anopheles minimus</name>
    <dbReference type="NCBI Taxonomy" id="112268"/>
    <lineage>
        <taxon>Eukaryota</taxon>
        <taxon>Metazoa</taxon>
        <taxon>Ecdysozoa</taxon>
        <taxon>Arthropoda</taxon>
        <taxon>Hexapoda</taxon>
        <taxon>Insecta</taxon>
        <taxon>Pterygota</taxon>
        <taxon>Neoptera</taxon>
        <taxon>Endopterygota</taxon>
        <taxon>Diptera</taxon>
        <taxon>Nematocera</taxon>
        <taxon>Culicoidea</taxon>
        <taxon>Culicidae</taxon>
        <taxon>Anophelinae</taxon>
        <taxon>Anopheles</taxon>
    </lineage>
</organism>
<dbReference type="VEuPathDB" id="VectorBase:AMIN000680"/>
<dbReference type="Proteomes" id="UP000075920">
    <property type="component" value="Unassembled WGS sequence"/>
</dbReference>
<evidence type="ECO:0000313" key="1">
    <source>
        <dbReference type="EnsemblMetazoa" id="AMIN000680-PA"/>
    </source>
</evidence>
<sequence>MGIPSWAANTASAHLPLDAVVTRPNKLCFVFLSSNPMRLKLSMSFANRNHIVPYIGQWLEVIADGQQANDALH</sequence>
<accession>A0A182VRJ3</accession>
<dbReference type="AlphaFoldDB" id="A0A182VRJ3"/>
<reference evidence="2" key="1">
    <citation type="submission" date="2013-03" db="EMBL/GenBank/DDBJ databases">
        <title>The Genome Sequence of Anopheles minimus MINIMUS1.</title>
        <authorList>
            <consortium name="The Broad Institute Genomics Platform"/>
            <person name="Neafsey D.E."/>
            <person name="Walton C."/>
            <person name="Walker B."/>
            <person name="Young S.K."/>
            <person name="Zeng Q."/>
            <person name="Gargeya S."/>
            <person name="Fitzgerald M."/>
            <person name="Haas B."/>
            <person name="Abouelleil A."/>
            <person name="Allen A.W."/>
            <person name="Alvarado L."/>
            <person name="Arachchi H.M."/>
            <person name="Berlin A.M."/>
            <person name="Chapman S.B."/>
            <person name="Gainer-Dewar J."/>
            <person name="Goldberg J."/>
            <person name="Griggs A."/>
            <person name="Gujja S."/>
            <person name="Hansen M."/>
            <person name="Howarth C."/>
            <person name="Imamovic A."/>
            <person name="Ireland A."/>
            <person name="Larimer J."/>
            <person name="McCowan C."/>
            <person name="Murphy C."/>
            <person name="Pearson M."/>
            <person name="Poon T.W."/>
            <person name="Priest M."/>
            <person name="Roberts A."/>
            <person name="Saif S."/>
            <person name="Shea T."/>
            <person name="Sisk P."/>
            <person name="Sykes S."/>
            <person name="Wortman J."/>
            <person name="Nusbaum C."/>
            <person name="Birren B."/>
        </authorList>
    </citation>
    <scope>NUCLEOTIDE SEQUENCE [LARGE SCALE GENOMIC DNA]</scope>
    <source>
        <strain evidence="2">MINIMUS1</strain>
    </source>
</reference>
<keyword evidence="2" id="KW-1185">Reference proteome</keyword>
<proteinExistence type="predicted"/>